<proteinExistence type="predicted"/>
<dbReference type="Proteomes" id="UP000319023">
    <property type="component" value="Unassembled WGS sequence"/>
</dbReference>
<evidence type="ECO:0000313" key="1">
    <source>
        <dbReference type="EMBL" id="RZO11227.1"/>
    </source>
</evidence>
<dbReference type="SUPFAM" id="SSF53254">
    <property type="entry name" value="Phosphoglycerate mutase-like"/>
    <property type="match status" value="1"/>
</dbReference>
<dbReference type="Gene3D" id="3.40.50.1240">
    <property type="entry name" value="Phosphoglycerate mutase-like"/>
    <property type="match status" value="1"/>
</dbReference>
<dbReference type="InterPro" id="IPR029033">
    <property type="entry name" value="His_PPase_superfam"/>
</dbReference>
<dbReference type="InterPro" id="IPR013078">
    <property type="entry name" value="His_Pase_superF_clade-1"/>
</dbReference>
<dbReference type="CDD" id="cd07067">
    <property type="entry name" value="HP_PGM_like"/>
    <property type="match status" value="1"/>
</dbReference>
<dbReference type="InterPro" id="IPR050275">
    <property type="entry name" value="PGM_Phosphatase"/>
</dbReference>
<dbReference type="AlphaFoldDB" id="A0A520LRF6"/>
<sequence>MSQSHIILVRHGEASAGWSVHPDPGLSAQGREQAENSGKSLINELSYYQLLSSPKKRAIETMEIMNQGDKNSFKLDPRFIEIPSGNINADKKKEWLVNIFTTPIEELPEAVKKWRNELINWLKEAEGNFIVTTHFMVINALVSHITSNNAISYFHPDYASRTEIFIRNGELTQLILGDDKKTVINL</sequence>
<dbReference type="Pfam" id="PF00300">
    <property type="entry name" value="His_Phos_1"/>
    <property type="match status" value="1"/>
</dbReference>
<dbReference type="PANTHER" id="PTHR48100:SF1">
    <property type="entry name" value="HISTIDINE PHOSPHATASE FAMILY PROTEIN-RELATED"/>
    <property type="match status" value="1"/>
</dbReference>
<dbReference type="GO" id="GO:0005737">
    <property type="term" value="C:cytoplasm"/>
    <property type="evidence" value="ECO:0007669"/>
    <property type="project" value="TreeGrafter"/>
</dbReference>
<reference evidence="1 2" key="1">
    <citation type="submission" date="2019-02" db="EMBL/GenBank/DDBJ databases">
        <title>Prokaryotic population dynamics and viral predation in marine succession experiment using metagenomics: the confinement effect.</title>
        <authorList>
            <person name="Haro-Moreno J.M."/>
            <person name="Rodriguez-Valera F."/>
            <person name="Lopez-Perez M."/>
        </authorList>
    </citation>
    <scope>NUCLEOTIDE SEQUENCE [LARGE SCALE GENOMIC DNA]</scope>
    <source>
        <strain evidence="1">MED-G168</strain>
    </source>
</reference>
<dbReference type="GO" id="GO:0016791">
    <property type="term" value="F:phosphatase activity"/>
    <property type="evidence" value="ECO:0007669"/>
    <property type="project" value="TreeGrafter"/>
</dbReference>
<organism evidence="1 2">
    <name type="scientific">SAR86 cluster bacterium</name>
    <dbReference type="NCBI Taxonomy" id="2030880"/>
    <lineage>
        <taxon>Bacteria</taxon>
        <taxon>Pseudomonadati</taxon>
        <taxon>Pseudomonadota</taxon>
        <taxon>Gammaproteobacteria</taxon>
        <taxon>SAR86 cluster</taxon>
    </lineage>
</organism>
<gene>
    <name evidence="1" type="ORF">EVB01_02505</name>
</gene>
<evidence type="ECO:0000313" key="2">
    <source>
        <dbReference type="Proteomes" id="UP000319023"/>
    </source>
</evidence>
<name>A0A520LRF6_9GAMM</name>
<comment type="caution">
    <text evidence="1">The sequence shown here is derived from an EMBL/GenBank/DDBJ whole genome shotgun (WGS) entry which is preliminary data.</text>
</comment>
<protein>
    <submittedName>
        <fullName evidence="1">Histidine phosphatase family protein</fullName>
    </submittedName>
</protein>
<dbReference type="SMART" id="SM00855">
    <property type="entry name" value="PGAM"/>
    <property type="match status" value="1"/>
</dbReference>
<dbReference type="EMBL" id="SHBN01000042">
    <property type="protein sequence ID" value="RZO11227.1"/>
    <property type="molecule type" value="Genomic_DNA"/>
</dbReference>
<accession>A0A520LRF6</accession>
<dbReference type="PANTHER" id="PTHR48100">
    <property type="entry name" value="BROAD-SPECIFICITY PHOSPHATASE YOR283W-RELATED"/>
    <property type="match status" value="1"/>
</dbReference>